<evidence type="ECO:0000313" key="3">
    <source>
        <dbReference type="EMBL" id="HJA06379.1"/>
    </source>
</evidence>
<dbReference type="GO" id="GO:0080120">
    <property type="term" value="P:CAAX-box protein maturation"/>
    <property type="evidence" value="ECO:0007669"/>
    <property type="project" value="UniProtKB-ARBA"/>
</dbReference>
<feature type="transmembrane region" description="Helical" evidence="1">
    <location>
        <begin position="330"/>
        <end position="350"/>
    </location>
</feature>
<keyword evidence="1" id="KW-1133">Transmembrane helix</keyword>
<dbReference type="InterPro" id="IPR000014">
    <property type="entry name" value="PAS"/>
</dbReference>
<dbReference type="InterPro" id="IPR003675">
    <property type="entry name" value="Rce1/LyrA-like_dom"/>
</dbReference>
<evidence type="ECO:0000256" key="1">
    <source>
        <dbReference type="SAM" id="Phobius"/>
    </source>
</evidence>
<feature type="transmembrane region" description="Helical" evidence="1">
    <location>
        <begin position="172"/>
        <end position="189"/>
    </location>
</feature>
<dbReference type="InterPro" id="IPR035965">
    <property type="entry name" value="PAS-like_dom_sf"/>
</dbReference>
<feature type="transmembrane region" description="Helical" evidence="1">
    <location>
        <begin position="210"/>
        <end position="231"/>
    </location>
</feature>
<dbReference type="Proteomes" id="UP000824223">
    <property type="component" value="Unassembled WGS sequence"/>
</dbReference>
<name>A0A9D2H9M1_9FIRM</name>
<feature type="transmembrane region" description="Helical" evidence="1">
    <location>
        <begin position="243"/>
        <end position="264"/>
    </location>
</feature>
<feature type="domain" description="PAS" evidence="2">
    <location>
        <begin position="6"/>
        <end position="46"/>
    </location>
</feature>
<accession>A0A9D2H9M1</accession>
<dbReference type="SUPFAM" id="SSF55785">
    <property type="entry name" value="PYP-like sensor domain (PAS domain)"/>
    <property type="match status" value="1"/>
</dbReference>
<dbReference type="GO" id="GO:0006355">
    <property type="term" value="P:regulation of DNA-templated transcription"/>
    <property type="evidence" value="ECO:0007669"/>
    <property type="project" value="InterPro"/>
</dbReference>
<gene>
    <name evidence="3" type="ORF">H9798_04425</name>
</gene>
<keyword evidence="1" id="KW-0472">Membrane</keyword>
<keyword evidence="1" id="KW-0812">Transmembrane</keyword>
<reference evidence="3" key="1">
    <citation type="journal article" date="2021" name="PeerJ">
        <title>Extensive microbial diversity within the chicken gut microbiome revealed by metagenomics and culture.</title>
        <authorList>
            <person name="Gilroy R."/>
            <person name="Ravi A."/>
            <person name="Getino M."/>
            <person name="Pursley I."/>
            <person name="Horton D.L."/>
            <person name="Alikhan N.F."/>
            <person name="Baker D."/>
            <person name="Gharbi K."/>
            <person name="Hall N."/>
            <person name="Watson M."/>
            <person name="Adriaenssens E.M."/>
            <person name="Foster-Nyarko E."/>
            <person name="Jarju S."/>
            <person name="Secka A."/>
            <person name="Antonio M."/>
            <person name="Oren A."/>
            <person name="Chaudhuri R.R."/>
            <person name="La Ragione R."/>
            <person name="Hildebrand F."/>
            <person name="Pallen M.J."/>
        </authorList>
    </citation>
    <scope>NUCLEOTIDE SEQUENCE</scope>
    <source>
        <strain evidence="3">ChiSjej2B20-11307</strain>
    </source>
</reference>
<feature type="transmembrane region" description="Helical" evidence="1">
    <location>
        <begin position="142"/>
        <end position="160"/>
    </location>
</feature>
<sequence length="351" mass="39294">MGHLEQKNIIPRILRDMNDGVLVLDTRGQILYLNEKGRSMLGLSEDPEGQKYSLTFMDTDADMGDANDAFHQFVLDAVYDKENSHSGEAFYRAGTVEETRRFRLTSSFLYGEDGQERIGIVVVFSDVTEVARLNRQRAESSTVFSVLMICVCGYLFLWSLLRYLGIELPGQVMNLVIEAISVLMFIIILKTTDFSIRDIGLRISDVRATFVPDILITVGGVVFLVVGKIVILKVAPGFFPEGAPFWDWSVGTFADVVYPLTVVLQEFLARGVMQENLSRIFTGKYSAFMSIMVSSLVFGVLHIAYGLPYMVGASLLLGVLGVFYHRQGNIWGLCIIHYVLGEVATFLRYLI</sequence>
<organism evidence="3 4">
    <name type="scientific">Candidatus Mediterraneibacter pullicola</name>
    <dbReference type="NCBI Taxonomy" id="2838682"/>
    <lineage>
        <taxon>Bacteria</taxon>
        <taxon>Bacillati</taxon>
        <taxon>Bacillota</taxon>
        <taxon>Clostridia</taxon>
        <taxon>Lachnospirales</taxon>
        <taxon>Lachnospiraceae</taxon>
        <taxon>Mediterraneibacter</taxon>
    </lineage>
</organism>
<dbReference type="PROSITE" id="PS50112">
    <property type="entry name" value="PAS"/>
    <property type="match status" value="1"/>
</dbReference>
<dbReference type="SMART" id="SM00091">
    <property type="entry name" value="PAS"/>
    <property type="match status" value="1"/>
</dbReference>
<dbReference type="EMBL" id="DXAK01000020">
    <property type="protein sequence ID" value="HJA06379.1"/>
    <property type="molecule type" value="Genomic_DNA"/>
</dbReference>
<feature type="transmembrane region" description="Helical" evidence="1">
    <location>
        <begin position="285"/>
        <end position="310"/>
    </location>
</feature>
<dbReference type="Pfam" id="PF00989">
    <property type="entry name" value="PAS"/>
    <property type="match status" value="1"/>
</dbReference>
<evidence type="ECO:0000313" key="4">
    <source>
        <dbReference type="Proteomes" id="UP000824223"/>
    </source>
</evidence>
<dbReference type="AlphaFoldDB" id="A0A9D2H9M1"/>
<dbReference type="InterPro" id="IPR013767">
    <property type="entry name" value="PAS_fold"/>
</dbReference>
<protein>
    <submittedName>
        <fullName evidence="3">PAS domain-containing protein</fullName>
    </submittedName>
</protein>
<evidence type="ECO:0000259" key="2">
    <source>
        <dbReference type="PROSITE" id="PS50112"/>
    </source>
</evidence>
<proteinExistence type="predicted"/>
<comment type="caution">
    <text evidence="3">The sequence shown here is derived from an EMBL/GenBank/DDBJ whole genome shotgun (WGS) entry which is preliminary data.</text>
</comment>
<dbReference type="GO" id="GO:0004175">
    <property type="term" value="F:endopeptidase activity"/>
    <property type="evidence" value="ECO:0007669"/>
    <property type="project" value="UniProtKB-ARBA"/>
</dbReference>
<dbReference type="Pfam" id="PF02517">
    <property type="entry name" value="Rce1-like"/>
    <property type="match status" value="1"/>
</dbReference>
<reference evidence="3" key="2">
    <citation type="submission" date="2021-04" db="EMBL/GenBank/DDBJ databases">
        <authorList>
            <person name="Gilroy R."/>
        </authorList>
    </citation>
    <scope>NUCLEOTIDE SEQUENCE</scope>
    <source>
        <strain evidence="3">ChiSjej2B20-11307</strain>
    </source>
</reference>
<dbReference type="Gene3D" id="3.30.450.20">
    <property type="entry name" value="PAS domain"/>
    <property type="match status" value="1"/>
</dbReference>
<dbReference type="CDD" id="cd00130">
    <property type="entry name" value="PAS"/>
    <property type="match status" value="1"/>
</dbReference>